<organism evidence="1">
    <name type="scientific">Siphoviridae sp. ctKcB20</name>
    <dbReference type="NCBI Taxonomy" id="2827568"/>
    <lineage>
        <taxon>Viruses</taxon>
        <taxon>Duplodnaviria</taxon>
        <taxon>Heunggongvirae</taxon>
        <taxon>Uroviricota</taxon>
        <taxon>Caudoviricetes</taxon>
    </lineage>
</organism>
<dbReference type="EMBL" id="BK015870">
    <property type="protein sequence ID" value="DAD70726.1"/>
    <property type="molecule type" value="Genomic_DNA"/>
</dbReference>
<evidence type="ECO:0000313" key="1">
    <source>
        <dbReference type="EMBL" id="DAD70726.1"/>
    </source>
</evidence>
<proteinExistence type="predicted"/>
<name>A0A8S5LLA1_9CAUD</name>
<sequence length="59" mass="6661">MKAARVACGGVVTARLFGAYMSNRLVLCRYRHIDLTAAHYFTMEKCVNAYKSPTKNVMM</sequence>
<reference evidence="1" key="1">
    <citation type="journal article" date="2021" name="Proc. Natl. Acad. Sci. U.S.A.">
        <title>A Catalog of Tens of Thousands of Viruses from Human Metagenomes Reveals Hidden Associations with Chronic Diseases.</title>
        <authorList>
            <person name="Tisza M.J."/>
            <person name="Buck C.B."/>
        </authorList>
    </citation>
    <scope>NUCLEOTIDE SEQUENCE</scope>
    <source>
        <strain evidence="1">CtKcB20</strain>
    </source>
</reference>
<accession>A0A8S5LLA1</accession>
<protein>
    <submittedName>
        <fullName evidence="1">Uncharacterized protein</fullName>
    </submittedName>
</protein>